<dbReference type="AlphaFoldDB" id="J7IUP9"/>
<dbReference type="GO" id="GO:0005524">
    <property type="term" value="F:ATP binding"/>
    <property type="evidence" value="ECO:0007669"/>
    <property type="project" value="UniProtKB-KW"/>
</dbReference>
<dbReference type="EMBL" id="CP003629">
    <property type="protein sequence ID" value="AFQ42426.1"/>
    <property type="molecule type" value="Genomic_DNA"/>
</dbReference>
<reference evidence="10 11" key="1">
    <citation type="journal article" date="2012" name="J. Bacteriol.">
        <title>Complete genome sequences of Desulfosporosinus orientis DSM765T, Desulfosporosinus youngiae DSM17734T, Desulfosporosinus meridiei DSM13257T, and Desulfosporosinus acidiphilus DSM22704T.</title>
        <authorList>
            <person name="Pester M."/>
            <person name="Brambilla E."/>
            <person name="Alazard D."/>
            <person name="Rattei T."/>
            <person name="Weinmaier T."/>
            <person name="Han J."/>
            <person name="Lucas S."/>
            <person name="Lapidus A."/>
            <person name="Cheng J.F."/>
            <person name="Goodwin L."/>
            <person name="Pitluck S."/>
            <person name="Peters L."/>
            <person name="Ovchinnikova G."/>
            <person name="Teshima H."/>
            <person name="Detter J.C."/>
            <person name="Han C.S."/>
            <person name="Tapia R."/>
            <person name="Land M.L."/>
            <person name="Hauser L."/>
            <person name="Kyrpides N.C."/>
            <person name="Ivanova N.N."/>
            <person name="Pagani I."/>
            <person name="Huntmann M."/>
            <person name="Wei C.L."/>
            <person name="Davenport K.W."/>
            <person name="Daligault H."/>
            <person name="Chain P.S."/>
            <person name="Chen A."/>
            <person name="Mavromatis K."/>
            <person name="Markowitz V."/>
            <person name="Szeto E."/>
            <person name="Mikhailova N."/>
            <person name="Pati A."/>
            <person name="Wagner M."/>
            <person name="Woyke T."/>
            <person name="Ollivier B."/>
            <person name="Klenk H.P."/>
            <person name="Spring S."/>
            <person name="Loy A."/>
        </authorList>
    </citation>
    <scope>NUCLEOTIDE SEQUENCE [LARGE SCALE GENOMIC DNA]</scope>
    <source>
        <strain evidence="11">ATCC BAA-275 / DSM 13257 / NCIMB 13706 / S10</strain>
    </source>
</reference>
<sequence length="187" mass="20847">MKSEILVLLSGGLDSTACVAYYLNLGFKVKALFVDYNQNAVDQEKKSAYAISNYYCVDFQVLKCSGLRQWGTGVIPGRNAFLLSIALLSSNLSQGLIAIGIHSGTSYYDCSPNFLLEMNNLFDCYTDGKISISAPFLNYNKDFIWQYCLDHAVPIELTYSCEKGFLEPCGSCLSCRDREVLRACKKK</sequence>
<dbReference type="Pfam" id="PF06508">
    <property type="entry name" value="QueC"/>
    <property type="match status" value="2"/>
</dbReference>
<reference evidence="11" key="2">
    <citation type="submission" date="2012-08" db="EMBL/GenBank/DDBJ databases">
        <title>Finished genome of Desulfosporosinus meridiei DSM 13257.</title>
        <authorList>
            <person name="Huntemann M."/>
            <person name="Wei C.-L."/>
            <person name="Han J."/>
            <person name="Detter J.C."/>
            <person name="Han C."/>
            <person name="Davenport K."/>
            <person name="Daligault H."/>
            <person name="Erkkila T."/>
            <person name="Gu W."/>
            <person name="Munk A.C.C."/>
            <person name="Teshima H."/>
            <person name="Xu Y."/>
            <person name="Chain P."/>
            <person name="Tapia R."/>
            <person name="Chen A."/>
            <person name="Krypides N."/>
            <person name="Mavromatis K."/>
            <person name="Markowitz V."/>
            <person name="Szeto E."/>
            <person name="Ivanova N."/>
            <person name="Mikhailova N."/>
            <person name="Ovchinnikova G."/>
            <person name="Pagani I."/>
            <person name="Pati A."/>
            <person name="Goodwin L."/>
            <person name="Peters L."/>
            <person name="Pitluck S."/>
            <person name="Woyke T."/>
            <person name="Pester M."/>
            <person name="Spring S."/>
            <person name="Ollivier B."/>
            <person name="Rattei T."/>
            <person name="Klenk H.-P."/>
            <person name="Wagner M."/>
            <person name="Loy A."/>
        </authorList>
    </citation>
    <scope>NUCLEOTIDE SEQUENCE [LARGE SCALE GENOMIC DNA]</scope>
    <source>
        <strain evidence="11">ATCC BAA-275 / DSM 13257 / NCIMB 13706 / S10</strain>
    </source>
</reference>
<dbReference type="GO" id="GO:0046872">
    <property type="term" value="F:metal ion binding"/>
    <property type="evidence" value="ECO:0007669"/>
    <property type="project" value="UniProtKB-KW"/>
</dbReference>
<evidence type="ECO:0000256" key="4">
    <source>
        <dbReference type="ARBA" id="ARBA00022741"/>
    </source>
</evidence>
<evidence type="ECO:0000313" key="10">
    <source>
        <dbReference type="EMBL" id="AFQ42426.1"/>
    </source>
</evidence>
<keyword evidence="11" id="KW-1185">Reference proteome</keyword>
<dbReference type="RefSeq" id="WP_014901348.1">
    <property type="nucleotide sequence ID" value="NC_018515.1"/>
</dbReference>
<evidence type="ECO:0000256" key="8">
    <source>
        <dbReference type="ARBA" id="ARBA00039149"/>
    </source>
</evidence>
<dbReference type="STRING" id="768704.Desmer_0370"/>
<dbReference type="InterPro" id="IPR014729">
    <property type="entry name" value="Rossmann-like_a/b/a_fold"/>
</dbReference>
<comment type="similarity">
    <text evidence="7">Belongs to the QueC family.</text>
</comment>
<dbReference type="KEGG" id="dmi:Desmer_0370"/>
<dbReference type="HOGENOM" id="CLU_081854_1_0_9"/>
<evidence type="ECO:0000256" key="9">
    <source>
        <dbReference type="ARBA" id="ARBA00047890"/>
    </source>
</evidence>
<evidence type="ECO:0000256" key="5">
    <source>
        <dbReference type="ARBA" id="ARBA00022833"/>
    </source>
</evidence>
<evidence type="ECO:0000256" key="1">
    <source>
        <dbReference type="ARBA" id="ARBA00005061"/>
    </source>
</evidence>
<proteinExistence type="inferred from homology"/>
<evidence type="ECO:0000256" key="7">
    <source>
        <dbReference type="ARBA" id="ARBA00037993"/>
    </source>
</evidence>
<keyword evidence="6" id="KW-0067">ATP-binding</keyword>
<name>J7IUP9_DESMD</name>
<dbReference type="EC" id="6.3.4.20" evidence="8"/>
<organism evidence="10 11">
    <name type="scientific">Desulfosporosinus meridiei (strain ATCC BAA-275 / DSM 13257 / KCTC 12902 / NCIMB 13706 / S10)</name>
    <dbReference type="NCBI Taxonomy" id="768704"/>
    <lineage>
        <taxon>Bacteria</taxon>
        <taxon>Bacillati</taxon>
        <taxon>Bacillota</taxon>
        <taxon>Clostridia</taxon>
        <taxon>Eubacteriales</taxon>
        <taxon>Desulfitobacteriaceae</taxon>
        <taxon>Desulfosporosinus</taxon>
    </lineage>
</organism>
<gene>
    <name evidence="10" type="ordered locus">Desmer_0370</name>
</gene>
<dbReference type="PANTHER" id="PTHR42914">
    <property type="entry name" value="7-CYANO-7-DEAZAGUANINE SYNTHASE"/>
    <property type="match status" value="1"/>
</dbReference>
<keyword evidence="5" id="KW-0862">Zinc</keyword>
<dbReference type="Proteomes" id="UP000005262">
    <property type="component" value="Chromosome"/>
</dbReference>
<comment type="catalytic activity">
    <reaction evidence="9">
        <text>7-carboxy-7-carbaguanine + NH4(+) + 2 ATP = 7-cyano-7-carbaguanine + 2 AMP + 2 diphosphate + 2 H(+)</text>
        <dbReference type="Rhea" id="RHEA:27982"/>
        <dbReference type="ChEBI" id="CHEBI:15378"/>
        <dbReference type="ChEBI" id="CHEBI:28938"/>
        <dbReference type="ChEBI" id="CHEBI:30616"/>
        <dbReference type="ChEBI" id="CHEBI:33019"/>
        <dbReference type="ChEBI" id="CHEBI:45075"/>
        <dbReference type="ChEBI" id="CHEBI:61036"/>
        <dbReference type="ChEBI" id="CHEBI:456215"/>
        <dbReference type="EC" id="6.3.4.20"/>
    </reaction>
</comment>
<dbReference type="GO" id="GO:0016874">
    <property type="term" value="F:ligase activity"/>
    <property type="evidence" value="ECO:0007669"/>
    <property type="project" value="UniProtKB-KW"/>
</dbReference>
<dbReference type="OrthoDB" id="9789567at2"/>
<dbReference type="SUPFAM" id="SSF52402">
    <property type="entry name" value="Adenine nucleotide alpha hydrolases-like"/>
    <property type="match status" value="1"/>
</dbReference>
<evidence type="ECO:0000313" key="11">
    <source>
        <dbReference type="Proteomes" id="UP000005262"/>
    </source>
</evidence>
<keyword evidence="4" id="KW-0547">Nucleotide-binding</keyword>
<dbReference type="PANTHER" id="PTHR42914:SF1">
    <property type="entry name" value="7-CYANO-7-DEAZAGUANINE SYNTHASE"/>
    <property type="match status" value="1"/>
</dbReference>
<evidence type="ECO:0000256" key="3">
    <source>
        <dbReference type="ARBA" id="ARBA00022723"/>
    </source>
</evidence>
<evidence type="ECO:0000256" key="2">
    <source>
        <dbReference type="ARBA" id="ARBA00022598"/>
    </source>
</evidence>
<dbReference type="eggNOG" id="COG0603">
    <property type="taxonomic scope" value="Bacteria"/>
</dbReference>
<dbReference type="Gene3D" id="3.40.50.620">
    <property type="entry name" value="HUPs"/>
    <property type="match status" value="1"/>
</dbReference>
<keyword evidence="2" id="KW-0436">Ligase</keyword>
<keyword evidence="3" id="KW-0479">Metal-binding</keyword>
<dbReference type="InterPro" id="IPR018317">
    <property type="entry name" value="QueC"/>
</dbReference>
<accession>J7IUP9</accession>
<protein>
    <recommendedName>
        <fullName evidence="8">7-cyano-7-deazaguanine synthase</fullName>
        <ecNumber evidence="8">6.3.4.20</ecNumber>
    </recommendedName>
</protein>
<evidence type="ECO:0000256" key="6">
    <source>
        <dbReference type="ARBA" id="ARBA00022840"/>
    </source>
</evidence>
<comment type="pathway">
    <text evidence="1">Purine metabolism; 7-cyano-7-deazaguanine biosynthesis.</text>
</comment>